<dbReference type="Ensembl" id="ENSSTUT00000075021.1">
    <property type="protein sequence ID" value="ENSSTUP00000070654.1"/>
    <property type="gene ID" value="ENSSTUG00000030988.1"/>
</dbReference>
<dbReference type="Pfam" id="PF13358">
    <property type="entry name" value="DDE_3"/>
    <property type="match status" value="1"/>
</dbReference>
<dbReference type="Gene3D" id="3.30.420.10">
    <property type="entry name" value="Ribonuclease H-like superfamily/Ribonuclease H"/>
    <property type="match status" value="1"/>
</dbReference>
<dbReference type="PANTHER" id="PTHR23022:SF135">
    <property type="entry name" value="SI:DKEY-77F5.3"/>
    <property type="match status" value="1"/>
</dbReference>
<dbReference type="Proteomes" id="UP000472277">
    <property type="component" value="Chromosome 17"/>
</dbReference>
<dbReference type="InterPro" id="IPR047655">
    <property type="entry name" value="Transpos_IS630-like"/>
</dbReference>
<reference evidence="4" key="2">
    <citation type="submission" date="2025-09" db="UniProtKB">
        <authorList>
            <consortium name="Ensembl"/>
        </authorList>
    </citation>
    <scope>IDENTIFICATION</scope>
</reference>
<evidence type="ECO:0000259" key="2">
    <source>
        <dbReference type="Pfam" id="PF01498"/>
    </source>
</evidence>
<dbReference type="AlphaFoldDB" id="A0A674BGV3"/>
<evidence type="ECO:0000313" key="4">
    <source>
        <dbReference type="Ensembl" id="ENSSTUP00000070654.1"/>
    </source>
</evidence>
<dbReference type="NCBIfam" id="NF033545">
    <property type="entry name" value="transpos_IS630"/>
    <property type="match status" value="1"/>
</dbReference>
<dbReference type="Pfam" id="PF01498">
    <property type="entry name" value="HTH_Tnp_Tc3_2"/>
    <property type="match status" value="1"/>
</dbReference>
<dbReference type="InterPro" id="IPR036388">
    <property type="entry name" value="WH-like_DNA-bd_sf"/>
</dbReference>
<feature type="domain" description="Tc1-like transposase DDE" evidence="3">
    <location>
        <begin position="203"/>
        <end position="352"/>
    </location>
</feature>
<dbReference type="SUPFAM" id="SSF46689">
    <property type="entry name" value="Homeodomain-like"/>
    <property type="match status" value="1"/>
</dbReference>
<evidence type="ECO:0000313" key="5">
    <source>
        <dbReference type="Proteomes" id="UP000472277"/>
    </source>
</evidence>
<evidence type="ECO:0000259" key="3">
    <source>
        <dbReference type="Pfam" id="PF13358"/>
    </source>
</evidence>
<evidence type="ECO:0008006" key="6">
    <source>
        <dbReference type="Google" id="ProtNLM"/>
    </source>
</evidence>
<dbReference type="InterPro" id="IPR038717">
    <property type="entry name" value="Tc1-like_DDE_dom"/>
</dbReference>
<dbReference type="PANTHER" id="PTHR23022">
    <property type="entry name" value="TRANSPOSABLE ELEMENT-RELATED"/>
    <property type="match status" value="1"/>
</dbReference>
<name>A0A674BGV3_SALTR</name>
<dbReference type="GO" id="GO:0015074">
    <property type="term" value="P:DNA integration"/>
    <property type="evidence" value="ECO:0007669"/>
    <property type="project" value="InterPro"/>
</dbReference>
<accession>A0A674BGV3</accession>
<reference evidence="4" key="1">
    <citation type="submission" date="2025-08" db="UniProtKB">
        <authorList>
            <consortium name="Ensembl"/>
        </authorList>
    </citation>
    <scope>IDENTIFICATION</scope>
</reference>
<dbReference type="Pfam" id="PF13551">
    <property type="entry name" value="HTH_29"/>
    <property type="match status" value="1"/>
</dbReference>
<protein>
    <recommendedName>
        <fullName evidence="6">Tc1-like transposase DDE domain-containing protein</fullName>
    </recommendedName>
</protein>
<feature type="region of interest" description="Disordered" evidence="1">
    <location>
        <begin position="99"/>
        <end position="118"/>
    </location>
</feature>
<dbReference type="InParanoid" id="A0A674BGV3"/>
<dbReference type="GeneTree" id="ENSGT01150000286914"/>
<dbReference type="InterPro" id="IPR036397">
    <property type="entry name" value="RNaseH_sf"/>
</dbReference>
<dbReference type="GO" id="GO:0003677">
    <property type="term" value="F:DNA binding"/>
    <property type="evidence" value="ECO:0007669"/>
    <property type="project" value="InterPro"/>
</dbReference>
<sequence length="383" mass="43426">MSKLGPISHFPSPVSCDSLVLQGLRCEWGAGVLNLVSLLSHSLILTGHWKFNMAPHGKEFSEDLKKIIFALHKDGLGYKKIAKTLKLSCSMVAKTIQRFNRTGSTQNRPRHGRPKKLSARAQRHIQRLSLGNRRMSAASVAAEVEVVGGQPVGAQTMRRTLHQIGLHGCRPRRKPLLKMMHKKACKQFAEDKQTKDMDYWNHVLWSDETKINLFGSDGVKRVWRQPGEEYKDKCVLPTVKHGGGSVMVWGCMSAAGTGELQFIEGTMNANMHCDILKHSMIPSFWRLGRRAVFQHDNNPKHTSKMTTALLKKLRVKVMDWPSMSPDLNPIEHLWGILKRKVEEWKVSNIHQLRDVVMEEWKRTPVATCEALVNSMPKRVKAVL</sequence>
<dbReference type="InterPro" id="IPR009057">
    <property type="entry name" value="Homeodomain-like_sf"/>
</dbReference>
<dbReference type="InterPro" id="IPR002492">
    <property type="entry name" value="Transposase_Tc1-like"/>
</dbReference>
<dbReference type="GO" id="GO:0006313">
    <property type="term" value="P:DNA transposition"/>
    <property type="evidence" value="ECO:0007669"/>
    <property type="project" value="InterPro"/>
</dbReference>
<dbReference type="InterPro" id="IPR052338">
    <property type="entry name" value="Transposase_5"/>
</dbReference>
<proteinExistence type="predicted"/>
<feature type="domain" description="Transposase Tc1-like" evidence="2">
    <location>
        <begin position="122"/>
        <end position="191"/>
    </location>
</feature>
<keyword evidence="5" id="KW-1185">Reference proteome</keyword>
<feature type="compositionally biased region" description="Basic residues" evidence="1">
    <location>
        <begin position="108"/>
        <end position="118"/>
    </location>
</feature>
<organism evidence="4 5">
    <name type="scientific">Salmo trutta</name>
    <name type="common">Brown trout</name>
    <dbReference type="NCBI Taxonomy" id="8032"/>
    <lineage>
        <taxon>Eukaryota</taxon>
        <taxon>Metazoa</taxon>
        <taxon>Chordata</taxon>
        <taxon>Craniata</taxon>
        <taxon>Vertebrata</taxon>
        <taxon>Euteleostomi</taxon>
        <taxon>Actinopterygii</taxon>
        <taxon>Neopterygii</taxon>
        <taxon>Teleostei</taxon>
        <taxon>Protacanthopterygii</taxon>
        <taxon>Salmoniformes</taxon>
        <taxon>Salmonidae</taxon>
        <taxon>Salmoninae</taxon>
        <taxon>Salmo</taxon>
    </lineage>
</organism>
<dbReference type="OMA" id="DVIMEVW"/>
<dbReference type="Gene3D" id="1.10.10.10">
    <property type="entry name" value="Winged helix-like DNA-binding domain superfamily/Winged helix DNA-binding domain"/>
    <property type="match status" value="1"/>
</dbReference>
<evidence type="ECO:0000256" key="1">
    <source>
        <dbReference type="SAM" id="MobiDB-lite"/>
    </source>
</evidence>